<evidence type="ECO:0000313" key="1">
    <source>
        <dbReference type="EMBL" id="PSL32473.1"/>
    </source>
</evidence>
<sequence length="110" mass="12735">MKVHLIRKESIAGFVADHARSASSFDEWRNRLKGANWKAPEDIRVNYPTVDFLGNGCPRVVFDIGGNNYRMICKYVFGKSFVRLYVSWIGTHAEYTHLCKRGLQYSINQF</sequence>
<proteinExistence type="predicted"/>
<accession>A0A2P8GET1</accession>
<gene>
    <name evidence="1" type="ORF">CLV60_102188</name>
</gene>
<dbReference type="RefSeq" id="WP_106594122.1">
    <property type="nucleotide sequence ID" value="NZ_PYAS01000002.1"/>
</dbReference>
<dbReference type="OrthoDB" id="9799912at2"/>
<organism evidence="1 2">
    <name type="scientific">Dyadobacter jiangsuensis</name>
    <dbReference type="NCBI Taxonomy" id="1591085"/>
    <lineage>
        <taxon>Bacteria</taxon>
        <taxon>Pseudomonadati</taxon>
        <taxon>Bacteroidota</taxon>
        <taxon>Cytophagia</taxon>
        <taxon>Cytophagales</taxon>
        <taxon>Spirosomataceae</taxon>
        <taxon>Dyadobacter</taxon>
    </lineage>
</organism>
<dbReference type="EMBL" id="PYAS01000002">
    <property type="protein sequence ID" value="PSL32473.1"/>
    <property type="molecule type" value="Genomic_DNA"/>
</dbReference>
<dbReference type="AlphaFoldDB" id="A0A2P8GET1"/>
<dbReference type="GO" id="GO:0003723">
    <property type="term" value="F:RNA binding"/>
    <property type="evidence" value="ECO:0007669"/>
    <property type="project" value="InterPro"/>
</dbReference>
<reference evidence="1 2" key="1">
    <citation type="submission" date="2018-03" db="EMBL/GenBank/DDBJ databases">
        <title>Genomic Encyclopedia of Archaeal and Bacterial Type Strains, Phase II (KMG-II): from individual species to whole genera.</title>
        <authorList>
            <person name="Goeker M."/>
        </authorList>
    </citation>
    <scope>NUCLEOTIDE SEQUENCE [LARGE SCALE GENOMIC DNA]</scope>
    <source>
        <strain evidence="1 2">DSM 29057</strain>
    </source>
</reference>
<keyword evidence="2" id="KW-1185">Reference proteome</keyword>
<dbReference type="InterPro" id="IPR018669">
    <property type="entry name" value="Toxin_HigB"/>
</dbReference>
<name>A0A2P8GET1_9BACT</name>
<dbReference type="GO" id="GO:0110001">
    <property type="term" value="C:toxin-antitoxin complex"/>
    <property type="evidence" value="ECO:0007669"/>
    <property type="project" value="InterPro"/>
</dbReference>
<dbReference type="GO" id="GO:0004519">
    <property type="term" value="F:endonuclease activity"/>
    <property type="evidence" value="ECO:0007669"/>
    <property type="project" value="UniProtKB-KW"/>
</dbReference>
<protein>
    <submittedName>
        <fullName evidence="1">mRNA-degrading endonuclease HigB of HigAB toxin-antitoxin module</fullName>
    </submittedName>
</protein>
<dbReference type="Pfam" id="PF09907">
    <property type="entry name" value="HigB_toxin"/>
    <property type="match status" value="1"/>
</dbReference>
<evidence type="ECO:0000313" key="2">
    <source>
        <dbReference type="Proteomes" id="UP000241964"/>
    </source>
</evidence>
<dbReference type="Proteomes" id="UP000241964">
    <property type="component" value="Unassembled WGS sequence"/>
</dbReference>
<keyword evidence="1" id="KW-0255">Endonuclease</keyword>
<comment type="caution">
    <text evidence="1">The sequence shown here is derived from an EMBL/GenBank/DDBJ whole genome shotgun (WGS) entry which is preliminary data.</text>
</comment>
<keyword evidence="1" id="KW-0540">Nuclease</keyword>
<keyword evidence="1" id="KW-0378">Hydrolase</keyword>